<dbReference type="CDD" id="cd07302">
    <property type="entry name" value="CHD"/>
    <property type="match status" value="1"/>
</dbReference>
<dbReference type="Pfam" id="PF05226">
    <property type="entry name" value="CHASE2"/>
    <property type="match status" value="1"/>
</dbReference>
<gene>
    <name evidence="3" type="ORF">DN062_03240</name>
</gene>
<keyword evidence="1" id="KW-0472">Membrane</keyword>
<dbReference type="InterPro" id="IPR007890">
    <property type="entry name" value="CHASE2"/>
</dbReference>
<organism evidence="3 4">
    <name type="scientific">Nitrincola tibetensis</name>
    <dbReference type="NCBI Taxonomy" id="2219697"/>
    <lineage>
        <taxon>Bacteria</taxon>
        <taxon>Pseudomonadati</taxon>
        <taxon>Pseudomonadota</taxon>
        <taxon>Gammaproteobacteria</taxon>
        <taxon>Oceanospirillales</taxon>
        <taxon>Oceanospirillaceae</taxon>
        <taxon>Nitrincola</taxon>
    </lineage>
</organism>
<proteinExistence type="predicted"/>
<dbReference type="GO" id="GO:0006171">
    <property type="term" value="P:cAMP biosynthetic process"/>
    <property type="evidence" value="ECO:0007669"/>
    <property type="project" value="TreeGrafter"/>
</dbReference>
<dbReference type="Pfam" id="PF00211">
    <property type="entry name" value="Guanylate_cyc"/>
    <property type="match status" value="1"/>
</dbReference>
<dbReference type="GO" id="GO:0004016">
    <property type="term" value="F:adenylate cyclase activity"/>
    <property type="evidence" value="ECO:0007669"/>
    <property type="project" value="UniProtKB-ARBA"/>
</dbReference>
<protein>
    <submittedName>
        <fullName evidence="3">Adenylate/guanylate cyclase domain-containing protein</fullName>
    </submittedName>
</protein>
<dbReference type="PANTHER" id="PTHR43081">
    <property type="entry name" value="ADENYLATE CYCLASE, TERMINAL-DIFFERENTIATION SPECIFIC-RELATED"/>
    <property type="match status" value="1"/>
</dbReference>
<comment type="caution">
    <text evidence="3">The sequence shown here is derived from an EMBL/GenBank/DDBJ whole genome shotgun (WGS) entry which is preliminary data.</text>
</comment>
<reference evidence="3 4" key="1">
    <citation type="submission" date="2018-06" db="EMBL/GenBank/DDBJ databases">
        <title>Nitrincola tibetense sp. nov., isolated from Lake XuguoCo on Tibetan Plateau.</title>
        <authorList>
            <person name="Xing P."/>
        </authorList>
    </citation>
    <scope>NUCLEOTIDE SEQUENCE [LARGE SCALE GENOMIC DNA]</scope>
    <source>
        <strain evidence="4">xg18</strain>
    </source>
</reference>
<dbReference type="AlphaFoldDB" id="A0A364NQZ5"/>
<dbReference type="SMART" id="SM00044">
    <property type="entry name" value="CYCc"/>
    <property type="match status" value="1"/>
</dbReference>
<feature type="transmembrane region" description="Helical" evidence="1">
    <location>
        <begin position="326"/>
        <end position="348"/>
    </location>
</feature>
<dbReference type="GO" id="GO:0035556">
    <property type="term" value="P:intracellular signal transduction"/>
    <property type="evidence" value="ECO:0007669"/>
    <property type="project" value="InterPro"/>
</dbReference>
<dbReference type="InterPro" id="IPR029787">
    <property type="entry name" value="Nucleotide_cyclase"/>
</dbReference>
<dbReference type="Proteomes" id="UP000250744">
    <property type="component" value="Unassembled WGS sequence"/>
</dbReference>
<accession>A0A364NQZ5</accession>
<feature type="domain" description="Guanylate cyclase" evidence="2">
    <location>
        <begin position="443"/>
        <end position="576"/>
    </location>
</feature>
<dbReference type="PROSITE" id="PS50125">
    <property type="entry name" value="GUANYLATE_CYCLASE_2"/>
    <property type="match status" value="1"/>
</dbReference>
<evidence type="ECO:0000259" key="2">
    <source>
        <dbReference type="PROSITE" id="PS50125"/>
    </source>
</evidence>
<keyword evidence="1" id="KW-0812">Transmembrane</keyword>
<dbReference type="PANTHER" id="PTHR43081:SF1">
    <property type="entry name" value="ADENYLATE CYCLASE, TERMINAL-DIFFERENTIATION SPECIFIC"/>
    <property type="match status" value="1"/>
</dbReference>
<evidence type="ECO:0000256" key="1">
    <source>
        <dbReference type="SAM" id="Phobius"/>
    </source>
</evidence>
<dbReference type="SMART" id="SM01080">
    <property type="entry name" value="CHASE2"/>
    <property type="match status" value="1"/>
</dbReference>
<dbReference type="SUPFAM" id="SSF55073">
    <property type="entry name" value="Nucleotide cyclase"/>
    <property type="match status" value="1"/>
</dbReference>
<feature type="transmembrane region" description="Helical" evidence="1">
    <location>
        <begin position="378"/>
        <end position="399"/>
    </location>
</feature>
<keyword evidence="4" id="KW-1185">Reference proteome</keyword>
<name>A0A364NQZ5_9GAMM</name>
<keyword evidence="1" id="KW-1133">Transmembrane helix</keyword>
<sequence length="701" mass="78713">MFSVLQLYPPQILSTFELKLNDQMLTIRGQQPVDPRIAIIDIDERSLQEIGQWPWPRNRVAELLLNLRDSGVAIIGLDIVFAEPDNASPRRILQNLNLPLDIEALPDYDEILNEAIVETPTVLGYVFVMENDQLVSDHSPDSHAIILESNKPSHSLVLKPHRPILSLPQTHIEGLFSGYINTLPDIDGTIRHLPLVMEYDGSIYPSLAMEIARLGVGAQRIQLKYHHQFVENLLLDSLEIPTDIYGRLAVNYRGPSFQYPYISAVDILTRPEAFSLEGSVVLVGTSAAGLLDLRSTPLDSVYPGVEVHATVIDNILNQDFISKPSWSLGVDFITLLIIATGGTFILCLSSTLVSAFLALIGLMLLLVLHYYLLSQQGLIFTTLTPSLLLINHFVLGTLLNHHQDQKQKNFIRQRFERKVSKEIVDELLTHPNLMLEGSERYITIFFSDIRGFTQLSESIGSARELVTLLNRYMSCMIDRITHKNGTIDKLIGDAIMAYWNAPMDDAQHADHALSSAIEQIQALKQLNADFVNEGLPALSIGIGLNTGIAIVGEMGSQDRSDYTCIGDEVNLASRTEGLCKYFKSQLILTESTYGELQQKDLYLFRPLGLLNVKGKSHPVKFYECLGLTSQPWQSYSEEEDRCLNIALEAFQTGCFQQALTHFARLDELYSQHLYQLYIQHCLEAINYPPNNFNGTLTMTEK</sequence>
<dbReference type="Gene3D" id="3.30.70.1230">
    <property type="entry name" value="Nucleotide cyclase"/>
    <property type="match status" value="1"/>
</dbReference>
<evidence type="ECO:0000313" key="3">
    <source>
        <dbReference type="EMBL" id="RAU19501.1"/>
    </source>
</evidence>
<feature type="transmembrane region" description="Helical" evidence="1">
    <location>
        <begin position="355"/>
        <end position="372"/>
    </location>
</feature>
<dbReference type="InterPro" id="IPR001054">
    <property type="entry name" value="A/G_cyclase"/>
</dbReference>
<dbReference type="OrthoDB" id="9806704at2"/>
<dbReference type="InterPro" id="IPR050697">
    <property type="entry name" value="Adenylyl/Guanylyl_Cyclase_3/4"/>
</dbReference>
<evidence type="ECO:0000313" key="4">
    <source>
        <dbReference type="Proteomes" id="UP000250744"/>
    </source>
</evidence>
<dbReference type="EMBL" id="QKRX01000002">
    <property type="protein sequence ID" value="RAU19501.1"/>
    <property type="molecule type" value="Genomic_DNA"/>
</dbReference>